<protein>
    <submittedName>
        <fullName evidence="3">Uncharacterized protein</fullName>
    </submittedName>
</protein>
<feature type="compositionally biased region" description="Low complexity" evidence="2">
    <location>
        <begin position="75"/>
        <end position="92"/>
    </location>
</feature>
<feature type="region of interest" description="Disordered" evidence="2">
    <location>
        <begin position="63"/>
        <end position="93"/>
    </location>
</feature>
<evidence type="ECO:0000313" key="4">
    <source>
        <dbReference type="Proteomes" id="UP000078595"/>
    </source>
</evidence>
<reference evidence="3" key="1">
    <citation type="submission" date="2013-07" db="EMBL/GenBank/DDBJ databases">
        <authorList>
            <consortium name="The Broad Institute Genome Sequencing Platform"/>
            <person name="Cuomo C."/>
            <person name="Litvintseva A."/>
            <person name="Chen Y."/>
            <person name="Heitman J."/>
            <person name="Sun S."/>
            <person name="Springer D."/>
            <person name="Dromer F."/>
            <person name="Young S.K."/>
            <person name="Zeng Q."/>
            <person name="Gargeya S."/>
            <person name="Fitzgerald M."/>
            <person name="Abouelleil A."/>
            <person name="Alvarado L."/>
            <person name="Berlin A.M."/>
            <person name="Chapman S.B."/>
            <person name="Dewar J."/>
            <person name="Goldberg J."/>
            <person name="Griggs A."/>
            <person name="Gujja S."/>
            <person name="Hansen M."/>
            <person name="Howarth C."/>
            <person name="Imamovic A."/>
            <person name="Larimer J."/>
            <person name="McCowan C."/>
            <person name="Murphy C."/>
            <person name="Pearson M."/>
            <person name="Priest M."/>
            <person name="Roberts A."/>
            <person name="Saif S."/>
            <person name="Shea T."/>
            <person name="Sykes S."/>
            <person name="Wortman J."/>
            <person name="Nusbaum C."/>
            <person name="Birren B."/>
        </authorList>
    </citation>
    <scope>NUCLEOTIDE SEQUENCE</scope>
    <source>
        <strain evidence="3">CBS 10117</strain>
    </source>
</reference>
<feature type="compositionally biased region" description="Basic residues" evidence="2">
    <location>
        <begin position="332"/>
        <end position="342"/>
    </location>
</feature>
<reference evidence="3" key="2">
    <citation type="submission" date="2024-02" db="EMBL/GenBank/DDBJ databases">
        <title>Comparative genomics of Cryptococcus and Kwoniella reveals pathogenesis evolution and contrasting modes of karyotype evolution via chromosome fusion or intercentromeric recombination.</title>
        <authorList>
            <person name="Coelho M.A."/>
            <person name="David-Palma M."/>
            <person name="Shea T."/>
            <person name="Bowers K."/>
            <person name="McGinley-Smith S."/>
            <person name="Mohammad A.W."/>
            <person name="Gnirke A."/>
            <person name="Yurkov A.M."/>
            <person name="Nowrousian M."/>
            <person name="Sun S."/>
            <person name="Cuomo C.A."/>
            <person name="Heitman J."/>
        </authorList>
    </citation>
    <scope>NUCLEOTIDE SEQUENCE</scope>
    <source>
        <strain evidence="3">CBS 10117</strain>
    </source>
</reference>
<keyword evidence="4" id="KW-1185">Reference proteome</keyword>
<feature type="compositionally biased region" description="Low complexity" evidence="2">
    <location>
        <begin position="303"/>
        <end position="312"/>
    </location>
</feature>
<dbReference type="EMBL" id="CP144540">
    <property type="protein sequence ID" value="WWC65878.1"/>
    <property type="molecule type" value="Genomic_DNA"/>
</dbReference>
<dbReference type="KEGG" id="kdj:28970875"/>
<feature type="compositionally biased region" description="Basic and acidic residues" evidence="2">
    <location>
        <begin position="442"/>
        <end position="453"/>
    </location>
</feature>
<gene>
    <name evidence="3" type="ORF">I303_108500</name>
</gene>
<evidence type="ECO:0000313" key="3">
    <source>
        <dbReference type="EMBL" id="WWC65878.1"/>
    </source>
</evidence>
<dbReference type="AlphaFoldDB" id="A0AAJ8KXU7"/>
<name>A0AAJ8KXU7_9TREE</name>
<dbReference type="RefSeq" id="XP_065825926.1">
    <property type="nucleotide sequence ID" value="XM_065969854.1"/>
</dbReference>
<sequence>MDEDFEDLLRDEEFSSPEKSAVARLPTLNIDEKAIPSENELRLGKRVLELEKERDDLIAEITKLKAQQPPRHPTIPISPASQAQSQTSSGPIEIPPPLIPVLAILRQHVTELTKDNQALRYTFLGSEKPNKGSIKTTQNPIIASPLPIPASGGGPSTSMPMSATSSKLTLDVDMVSSPNPTLGNPPKPSTPTTGMGISNIVSAPEGLGQTQDLREPDKRFAQVDIEKVLDRVKNLIEENEELGEMILEIGRRDDFQVQWEKAMDDSRNVISSLDSDLTHHLTVVQSLRSELSSYKSHFGPIPSTTSASSSSTLNAPHKHSISGSGPSTPTRPSHHSHSHQHQHQRDRDRDRDRDRGRDSSAGNRSDRSHHISERERERDAPPRRTDNQLSIRGASANNNASAIAGGPRKDDRDRSNQQGRIPSGPSHRNGNGNGTGNGDGNASKDDRAYKRRR</sequence>
<evidence type="ECO:0000256" key="2">
    <source>
        <dbReference type="SAM" id="MobiDB-lite"/>
    </source>
</evidence>
<feature type="region of interest" description="Disordered" evidence="2">
    <location>
        <begin position="302"/>
        <end position="453"/>
    </location>
</feature>
<dbReference type="Proteomes" id="UP000078595">
    <property type="component" value="Chromosome 11"/>
</dbReference>
<organism evidence="3 4">
    <name type="scientific">Kwoniella dejecticola CBS 10117</name>
    <dbReference type="NCBI Taxonomy" id="1296121"/>
    <lineage>
        <taxon>Eukaryota</taxon>
        <taxon>Fungi</taxon>
        <taxon>Dikarya</taxon>
        <taxon>Basidiomycota</taxon>
        <taxon>Agaricomycotina</taxon>
        <taxon>Tremellomycetes</taxon>
        <taxon>Tremellales</taxon>
        <taxon>Cryptococcaceae</taxon>
        <taxon>Kwoniella</taxon>
    </lineage>
</organism>
<feature type="coiled-coil region" evidence="1">
    <location>
        <begin position="218"/>
        <end position="245"/>
    </location>
</feature>
<dbReference type="GeneID" id="28970875"/>
<accession>A0AAJ8KXU7</accession>
<feature type="compositionally biased region" description="Low complexity" evidence="2">
    <location>
        <begin position="390"/>
        <end position="406"/>
    </location>
</feature>
<proteinExistence type="predicted"/>
<evidence type="ECO:0000256" key="1">
    <source>
        <dbReference type="SAM" id="Coils"/>
    </source>
</evidence>
<feature type="region of interest" description="Disordered" evidence="2">
    <location>
        <begin position="130"/>
        <end position="163"/>
    </location>
</feature>
<keyword evidence="1" id="KW-0175">Coiled coil</keyword>
<feature type="compositionally biased region" description="Basic and acidic residues" evidence="2">
    <location>
        <begin position="343"/>
        <end position="386"/>
    </location>
</feature>
<feature type="compositionally biased region" description="Low complexity" evidence="2">
    <location>
        <begin position="321"/>
        <end position="331"/>
    </location>
</feature>